<dbReference type="PANTHER" id="PTHR33121">
    <property type="entry name" value="CYCLIC DI-GMP PHOSPHODIESTERASE PDEF"/>
    <property type="match status" value="1"/>
</dbReference>
<dbReference type="SUPFAM" id="SSF55073">
    <property type="entry name" value="Nucleotide cyclase"/>
    <property type="match status" value="1"/>
</dbReference>
<dbReference type="AlphaFoldDB" id="A0A9D9I1N8"/>
<dbReference type="CDD" id="cd01949">
    <property type="entry name" value="GGDEF"/>
    <property type="match status" value="1"/>
</dbReference>
<dbReference type="InterPro" id="IPR029787">
    <property type="entry name" value="Nucleotide_cyclase"/>
</dbReference>
<name>A0A9D9I1N8_9FIRM</name>
<evidence type="ECO:0000259" key="1">
    <source>
        <dbReference type="PROSITE" id="PS50887"/>
    </source>
</evidence>
<sequence length="446" mass="52755">MRQQKNDTRIGKQTRQGWDWISGEEYKKALCMLHTYVFEADFVSNTFYSAKDNWEDIFDDMPSNYEELYERAYERCHLDDRRRIEETFSKEALQQAWNRGEKKCSLECRLQIKGVYTWFYCAVILYGDDRGQLKGVIGCGRDRNTRKEKEALIYHQATHDDSTNIWNWRAGAEILEDYMALEVTSQAAFVLIRIMDFKEINDEYGYMIGEQILKKVAHILEEMIPEEAYLIRYKGGAFVLFMEIDNTEQIRQLLNQIQYRMLESLNVQTVDGEIKVKIIMGISLYPKHGKTTYRLLECANYAVHSIQCKCQAHHSYALYDRVMEIKEQPRQVLREEDVLRWEDIDDIVYVSDPITHELYYVNKVGREYFGMNQCDYQGRKCYEVFQGRPSPCSFCKKGQLKEGESILWEHQNEKLNCKFLVRDKLIKRGGKLLHAELAIDISNKEN</sequence>
<dbReference type="NCBIfam" id="TIGR00254">
    <property type="entry name" value="GGDEF"/>
    <property type="match status" value="1"/>
</dbReference>
<organism evidence="2 3">
    <name type="scientific">Candidatus Scybalomonas excrementavium</name>
    <dbReference type="NCBI Taxonomy" id="2840943"/>
    <lineage>
        <taxon>Bacteria</taxon>
        <taxon>Bacillati</taxon>
        <taxon>Bacillota</taxon>
        <taxon>Clostridia</taxon>
        <taxon>Lachnospirales</taxon>
        <taxon>Lachnospiraceae</taxon>
        <taxon>Lachnospiraceae incertae sedis</taxon>
        <taxon>Candidatus Scybalomonas</taxon>
    </lineage>
</organism>
<protein>
    <submittedName>
        <fullName evidence="2">GGDEF domain-containing protein</fullName>
    </submittedName>
</protein>
<evidence type="ECO:0000313" key="2">
    <source>
        <dbReference type="EMBL" id="MBO8464331.1"/>
    </source>
</evidence>
<dbReference type="PANTHER" id="PTHR33121:SF71">
    <property type="entry name" value="OXYGEN SENSOR PROTEIN DOSP"/>
    <property type="match status" value="1"/>
</dbReference>
<dbReference type="SMART" id="SM00267">
    <property type="entry name" value="GGDEF"/>
    <property type="match status" value="1"/>
</dbReference>
<dbReference type="Gene3D" id="3.30.70.270">
    <property type="match status" value="1"/>
</dbReference>
<dbReference type="Proteomes" id="UP000823618">
    <property type="component" value="Unassembled WGS sequence"/>
</dbReference>
<dbReference type="InterPro" id="IPR050706">
    <property type="entry name" value="Cyclic-di-GMP_PDE-like"/>
</dbReference>
<evidence type="ECO:0000313" key="3">
    <source>
        <dbReference type="Proteomes" id="UP000823618"/>
    </source>
</evidence>
<reference evidence="2" key="1">
    <citation type="submission" date="2020-10" db="EMBL/GenBank/DDBJ databases">
        <authorList>
            <person name="Gilroy R."/>
        </authorList>
    </citation>
    <scope>NUCLEOTIDE SEQUENCE</scope>
    <source>
        <strain evidence="2">E3-2379</strain>
    </source>
</reference>
<proteinExistence type="predicted"/>
<reference evidence="2" key="2">
    <citation type="journal article" date="2021" name="PeerJ">
        <title>Extensive microbial diversity within the chicken gut microbiome revealed by metagenomics and culture.</title>
        <authorList>
            <person name="Gilroy R."/>
            <person name="Ravi A."/>
            <person name="Getino M."/>
            <person name="Pursley I."/>
            <person name="Horton D.L."/>
            <person name="Alikhan N.F."/>
            <person name="Baker D."/>
            <person name="Gharbi K."/>
            <person name="Hall N."/>
            <person name="Watson M."/>
            <person name="Adriaenssens E.M."/>
            <person name="Foster-Nyarko E."/>
            <person name="Jarju S."/>
            <person name="Secka A."/>
            <person name="Antonio M."/>
            <person name="Oren A."/>
            <person name="Chaudhuri R.R."/>
            <person name="La Ragione R."/>
            <person name="Hildebrand F."/>
            <person name="Pallen M.J."/>
        </authorList>
    </citation>
    <scope>NUCLEOTIDE SEQUENCE</scope>
    <source>
        <strain evidence="2">E3-2379</strain>
    </source>
</reference>
<dbReference type="Pfam" id="PF00990">
    <property type="entry name" value="GGDEF"/>
    <property type="match status" value="1"/>
</dbReference>
<dbReference type="EMBL" id="JADIML010000298">
    <property type="protein sequence ID" value="MBO8464331.1"/>
    <property type="molecule type" value="Genomic_DNA"/>
</dbReference>
<dbReference type="InterPro" id="IPR000160">
    <property type="entry name" value="GGDEF_dom"/>
</dbReference>
<dbReference type="Gene3D" id="3.30.450.20">
    <property type="entry name" value="PAS domain"/>
    <property type="match status" value="1"/>
</dbReference>
<feature type="domain" description="GGDEF" evidence="1">
    <location>
        <begin position="185"/>
        <end position="321"/>
    </location>
</feature>
<accession>A0A9D9I1N8</accession>
<dbReference type="GO" id="GO:0071111">
    <property type="term" value="F:cyclic-guanylate-specific phosphodiesterase activity"/>
    <property type="evidence" value="ECO:0007669"/>
    <property type="project" value="InterPro"/>
</dbReference>
<dbReference type="InterPro" id="IPR043128">
    <property type="entry name" value="Rev_trsase/Diguanyl_cyclase"/>
</dbReference>
<gene>
    <name evidence="2" type="ORF">IAC13_10410</name>
</gene>
<comment type="caution">
    <text evidence="2">The sequence shown here is derived from an EMBL/GenBank/DDBJ whole genome shotgun (WGS) entry which is preliminary data.</text>
</comment>
<dbReference type="PROSITE" id="PS50887">
    <property type="entry name" value="GGDEF"/>
    <property type="match status" value="1"/>
</dbReference>